<feature type="transmembrane region" description="Helical" evidence="1">
    <location>
        <begin position="235"/>
        <end position="259"/>
    </location>
</feature>
<comment type="caution">
    <text evidence="2">The sequence shown here is derived from an EMBL/GenBank/DDBJ whole genome shotgun (WGS) entry which is preliminary data.</text>
</comment>
<evidence type="ECO:0000256" key="1">
    <source>
        <dbReference type="SAM" id="Phobius"/>
    </source>
</evidence>
<keyword evidence="3" id="KW-1185">Reference proteome</keyword>
<dbReference type="InterPro" id="IPR036305">
    <property type="entry name" value="RGS_sf"/>
</dbReference>
<keyword evidence="1" id="KW-0812">Transmembrane</keyword>
<evidence type="ECO:0000313" key="2">
    <source>
        <dbReference type="EMBL" id="KAL2796942.1"/>
    </source>
</evidence>
<feature type="transmembrane region" description="Helical" evidence="1">
    <location>
        <begin position="89"/>
        <end position="111"/>
    </location>
</feature>
<dbReference type="Proteomes" id="UP001610563">
    <property type="component" value="Unassembled WGS sequence"/>
</dbReference>
<keyword evidence="1" id="KW-1133">Transmembrane helix</keyword>
<gene>
    <name evidence="2" type="ORF">BJX66DRAFT_298479</name>
</gene>
<dbReference type="EMBL" id="JBFTWV010000022">
    <property type="protein sequence ID" value="KAL2796942.1"/>
    <property type="molecule type" value="Genomic_DNA"/>
</dbReference>
<feature type="transmembrane region" description="Helical" evidence="1">
    <location>
        <begin position="151"/>
        <end position="172"/>
    </location>
</feature>
<name>A0ABR4GD54_9EURO</name>
<feature type="transmembrane region" description="Helical" evidence="1">
    <location>
        <begin position="22"/>
        <end position="44"/>
    </location>
</feature>
<feature type="transmembrane region" description="Helical" evidence="1">
    <location>
        <begin position="271"/>
        <end position="292"/>
    </location>
</feature>
<sequence>MGSELGITADSKPVADYSPVSIWWATWAAVWTVAVSLGMAYLIVRRDTPVLRIRSLGLSLSAIVLLHLYYTSVQFGTMIGALMPGDAQYWIMGTYLPCGMALFYGSNTYFLHVAKLQKRFAPYGSRSGDAPSSNQGGFIGRFRRLAYTTRVVILVGIAMVIQLFLTVLMWLISKKFHSSWGIPGTEVHGPPMAQKAEQGRGWEWWPGVLSQVFWCWIVAPIILWRSRNIHDTQGWRLQTIACAIAGLPATPMWLIAMYVPAMEVVNKYWIPPQWICASILVIEVFTIFLPCWEVMRHNSLRQETLDAIAQWEKRTKGAGGDEKSLGSTATMVESMMSGWKSTNGSVKTTNSSRESILNMSALEYVLDRNPTPLQKFSALHDFSGENVAFLTSVAEWKTAVPQALRDGPGEKDATAKDAIRDCFNQALYIYAEFISVRHAEFPVNISSQDLRKLESIFEVPAKILYGAETGQGQADPATPFNKATFDFNPEPSPTYSEFSQSSVSAIKDRAQYCGDIPESFTAGLFDDAENSIKYLVLTNTWPKFIKSQRRVSIDSSETLRSGADIV</sequence>
<feature type="transmembrane region" description="Helical" evidence="1">
    <location>
        <begin position="204"/>
        <end position="223"/>
    </location>
</feature>
<keyword evidence="1" id="KW-0472">Membrane</keyword>
<reference evidence="2 3" key="1">
    <citation type="submission" date="2024-07" db="EMBL/GenBank/DDBJ databases">
        <title>Section-level genome sequencing and comparative genomics of Aspergillus sections Usti and Cavernicolus.</title>
        <authorList>
            <consortium name="Lawrence Berkeley National Laboratory"/>
            <person name="Nybo J.L."/>
            <person name="Vesth T.C."/>
            <person name="Theobald S."/>
            <person name="Frisvad J.C."/>
            <person name="Larsen T.O."/>
            <person name="Kjaerboelling I."/>
            <person name="Rothschild-Mancinelli K."/>
            <person name="Lyhne E.K."/>
            <person name="Kogle M.E."/>
            <person name="Barry K."/>
            <person name="Clum A."/>
            <person name="Na H."/>
            <person name="Ledsgaard L."/>
            <person name="Lin J."/>
            <person name="Lipzen A."/>
            <person name="Kuo A."/>
            <person name="Riley R."/>
            <person name="Mondo S."/>
            <person name="Labutti K."/>
            <person name="Haridas S."/>
            <person name="Pangalinan J."/>
            <person name="Salamov A.A."/>
            <person name="Simmons B.A."/>
            <person name="Magnuson J.K."/>
            <person name="Chen J."/>
            <person name="Drula E."/>
            <person name="Henrissat B."/>
            <person name="Wiebenga A."/>
            <person name="Lubbers R.J."/>
            <person name="Gomes A.C."/>
            <person name="Makela M.R."/>
            <person name="Stajich J."/>
            <person name="Grigoriev I.V."/>
            <person name="Mortensen U.H."/>
            <person name="De Vries R.P."/>
            <person name="Baker S.E."/>
            <person name="Andersen M.R."/>
        </authorList>
    </citation>
    <scope>NUCLEOTIDE SEQUENCE [LARGE SCALE GENOMIC DNA]</scope>
    <source>
        <strain evidence="2 3">CBS 209.92</strain>
    </source>
</reference>
<dbReference type="InterPro" id="IPR044926">
    <property type="entry name" value="RGS_subdomain_2"/>
</dbReference>
<dbReference type="SUPFAM" id="SSF48097">
    <property type="entry name" value="Regulator of G-protein signaling, RGS"/>
    <property type="match status" value="1"/>
</dbReference>
<proteinExistence type="predicted"/>
<feature type="transmembrane region" description="Helical" evidence="1">
    <location>
        <begin position="56"/>
        <end position="83"/>
    </location>
</feature>
<evidence type="ECO:0000313" key="3">
    <source>
        <dbReference type="Proteomes" id="UP001610563"/>
    </source>
</evidence>
<protein>
    <recommendedName>
        <fullName evidence="4">RGS domain-containing protein</fullName>
    </recommendedName>
</protein>
<evidence type="ECO:0008006" key="4">
    <source>
        <dbReference type="Google" id="ProtNLM"/>
    </source>
</evidence>
<dbReference type="Gene3D" id="1.10.167.10">
    <property type="entry name" value="Regulator of G-protein Signalling 4, domain 2"/>
    <property type="match status" value="1"/>
</dbReference>
<organism evidence="2 3">
    <name type="scientific">Aspergillus keveii</name>
    <dbReference type="NCBI Taxonomy" id="714993"/>
    <lineage>
        <taxon>Eukaryota</taxon>
        <taxon>Fungi</taxon>
        <taxon>Dikarya</taxon>
        <taxon>Ascomycota</taxon>
        <taxon>Pezizomycotina</taxon>
        <taxon>Eurotiomycetes</taxon>
        <taxon>Eurotiomycetidae</taxon>
        <taxon>Eurotiales</taxon>
        <taxon>Aspergillaceae</taxon>
        <taxon>Aspergillus</taxon>
        <taxon>Aspergillus subgen. Nidulantes</taxon>
    </lineage>
</organism>
<accession>A0ABR4GD54</accession>